<keyword evidence="3" id="KW-1185">Reference proteome</keyword>
<evidence type="ECO:0000313" key="3">
    <source>
        <dbReference type="Proteomes" id="UP001279734"/>
    </source>
</evidence>
<dbReference type="AlphaFoldDB" id="A0AAD3T0I3"/>
<comment type="caution">
    <text evidence="2">The sequence shown here is derived from an EMBL/GenBank/DDBJ whole genome shotgun (WGS) entry which is preliminary data.</text>
</comment>
<evidence type="ECO:0000313" key="2">
    <source>
        <dbReference type="EMBL" id="GMH19862.1"/>
    </source>
</evidence>
<dbReference type="EMBL" id="BSYO01000021">
    <property type="protein sequence ID" value="GMH19862.1"/>
    <property type="molecule type" value="Genomic_DNA"/>
</dbReference>
<accession>A0AAD3T0I3</accession>
<organism evidence="2 3">
    <name type="scientific">Nepenthes gracilis</name>
    <name type="common">Slender pitcher plant</name>
    <dbReference type="NCBI Taxonomy" id="150966"/>
    <lineage>
        <taxon>Eukaryota</taxon>
        <taxon>Viridiplantae</taxon>
        <taxon>Streptophyta</taxon>
        <taxon>Embryophyta</taxon>
        <taxon>Tracheophyta</taxon>
        <taxon>Spermatophyta</taxon>
        <taxon>Magnoliopsida</taxon>
        <taxon>eudicotyledons</taxon>
        <taxon>Gunneridae</taxon>
        <taxon>Pentapetalae</taxon>
        <taxon>Caryophyllales</taxon>
        <taxon>Nepenthaceae</taxon>
        <taxon>Nepenthes</taxon>
    </lineage>
</organism>
<name>A0AAD3T0I3_NEPGR</name>
<evidence type="ECO:0000256" key="1">
    <source>
        <dbReference type="SAM" id="MobiDB-lite"/>
    </source>
</evidence>
<sequence length="170" mass="19042">MSRAWSGESLTSKGDQPWQAAPAEEDERSAMAPSGSRYYKESISLSKHATAPTPTTNSSKNSKQWRWHSYAKPPKITRRKVQSGIFPPTPLATPAPKHSACVSPSQALQPIHTGFKALRIRARSKQRNRQNALGKNSLRQVALRPTSENYTLQNVHRKFSLWTLPPSDLR</sequence>
<reference evidence="2" key="1">
    <citation type="submission" date="2023-05" db="EMBL/GenBank/DDBJ databases">
        <title>Nepenthes gracilis genome sequencing.</title>
        <authorList>
            <person name="Fukushima K."/>
        </authorList>
    </citation>
    <scope>NUCLEOTIDE SEQUENCE</scope>
    <source>
        <strain evidence="2">SING2019-196</strain>
    </source>
</reference>
<feature type="region of interest" description="Disordered" evidence="1">
    <location>
        <begin position="1"/>
        <end position="106"/>
    </location>
</feature>
<gene>
    <name evidence="2" type="ORF">Nepgr_021703</name>
</gene>
<proteinExistence type="predicted"/>
<protein>
    <submittedName>
        <fullName evidence="2">Uncharacterized protein</fullName>
    </submittedName>
</protein>
<feature type="compositionally biased region" description="Polar residues" evidence="1">
    <location>
        <begin position="43"/>
        <end position="64"/>
    </location>
</feature>
<dbReference type="Proteomes" id="UP001279734">
    <property type="component" value="Unassembled WGS sequence"/>
</dbReference>